<dbReference type="Pfam" id="PF11630">
    <property type="entry name" value="Anti-LPS-SCYG"/>
    <property type="match status" value="1"/>
</dbReference>
<proteinExistence type="predicted"/>
<protein>
    <submittedName>
        <fullName evidence="3">Anti-lipopolysaccharide factor-like 8</fullName>
    </submittedName>
</protein>
<dbReference type="InterPro" id="IPR038539">
    <property type="entry name" value="Anti-LPS_factor/Scygonadin_sf"/>
</dbReference>
<sequence length="303" mass="33085">MVSGENVLPLSFISPITSFSLRLLTLLLLLLLLLTPFLPPSSYLQQICSKKATLPLQTTWAKPSCNTKNRPFSTRVSGPIPLDLASGTPHTCQRGNKDPASAVCLRDHWQASEDRILPGCWGGAAGVGEGLGGVSRGWVEGVGYEGEEGLGEWGGLGGVGRGWVEWGGLGVNTNSNHDCQDCQQKMQGRVLIGLVTVLLLAPQCHGKDWDELVPDVVKKLERMWQQGKGEVNLLGHPCILEVHLDDHKRHQATFTCPTLSDIQGRATSRNKFGVIQGIVHDYFKKAIKKEVITEVKVDHWLTS</sequence>
<evidence type="ECO:0000256" key="2">
    <source>
        <dbReference type="ARBA" id="ARBA00023022"/>
    </source>
</evidence>
<dbReference type="Gene3D" id="3.30.160.320">
    <property type="match status" value="1"/>
</dbReference>
<dbReference type="GO" id="GO:0042742">
    <property type="term" value="P:defense response to bacterium"/>
    <property type="evidence" value="ECO:0007669"/>
    <property type="project" value="UniProtKB-KW"/>
</dbReference>
<dbReference type="Proteomes" id="UP000747542">
    <property type="component" value="Unassembled WGS sequence"/>
</dbReference>
<comment type="caution">
    <text evidence="3">The sequence shown here is derived from an EMBL/GenBank/DDBJ whole genome shotgun (WGS) entry which is preliminary data.</text>
</comment>
<keyword evidence="4" id="KW-1185">Reference proteome</keyword>
<dbReference type="InterPro" id="IPR024509">
    <property type="entry name" value="Anti-LPS_factor/Scygonadin"/>
</dbReference>
<evidence type="ECO:0000313" key="3">
    <source>
        <dbReference type="EMBL" id="KAG7165184.1"/>
    </source>
</evidence>
<evidence type="ECO:0000313" key="4">
    <source>
        <dbReference type="Proteomes" id="UP000747542"/>
    </source>
</evidence>
<gene>
    <name evidence="3" type="primary">ALF-L8</name>
    <name evidence="3" type="ORF">Hamer_G024423</name>
</gene>
<name>A0A8J5MW26_HOMAM</name>
<accession>A0A8J5MW26</accession>
<dbReference type="AlphaFoldDB" id="A0A8J5MW26"/>
<keyword evidence="1" id="KW-0929">Antimicrobial</keyword>
<organism evidence="3 4">
    <name type="scientific">Homarus americanus</name>
    <name type="common">American lobster</name>
    <dbReference type="NCBI Taxonomy" id="6706"/>
    <lineage>
        <taxon>Eukaryota</taxon>
        <taxon>Metazoa</taxon>
        <taxon>Ecdysozoa</taxon>
        <taxon>Arthropoda</taxon>
        <taxon>Crustacea</taxon>
        <taxon>Multicrustacea</taxon>
        <taxon>Malacostraca</taxon>
        <taxon>Eumalacostraca</taxon>
        <taxon>Eucarida</taxon>
        <taxon>Decapoda</taxon>
        <taxon>Pleocyemata</taxon>
        <taxon>Astacidea</taxon>
        <taxon>Nephropoidea</taxon>
        <taxon>Nephropidae</taxon>
        <taxon>Homarus</taxon>
    </lineage>
</organism>
<evidence type="ECO:0000256" key="1">
    <source>
        <dbReference type="ARBA" id="ARBA00022529"/>
    </source>
</evidence>
<dbReference type="EMBL" id="JAHLQT010024722">
    <property type="protein sequence ID" value="KAG7165184.1"/>
    <property type="molecule type" value="Genomic_DNA"/>
</dbReference>
<keyword evidence="2" id="KW-0044">Antibiotic</keyword>
<reference evidence="3" key="1">
    <citation type="journal article" date="2021" name="Sci. Adv.">
        <title>The American lobster genome reveals insights on longevity, neural, and immune adaptations.</title>
        <authorList>
            <person name="Polinski J.M."/>
            <person name="Zimin A.V."/>
            <person name="Clark K.F."/>
            <person name="Kohn A.B."/>
            <person name="Sadowski N."/>
            <person name="Timp W."/>
            <person name="Ptitsyn A."/>
            <person name="Khanna P."/>
            <person name="Romanova D.Y."/>
            <person name="Williams P."/>
            <person name="Greenwood S.J."/>
            <person name="Moroz L.L."/>
            <person name="Walt D.R."/>
            <person name="Bodnar A.G."/>
        </authorList>
    </citation>
    <scope>NUCLEOTIDE SEQUENCE</scope>
    <source>
        <strain evidence="3">GMGI-L3</strain>
    </source>
</reference>